<dbReference type="Proteomes" id="UP001500459">
    <property type="component" value="Unassembled WGS sequence"/>
</dbReference>
<feature type="transmembrane region" description="Helical" evidence="1">
    <location>
        <begin position="293"/>
        <end position="315"/>
    </location>
</feature>
<organism evidence="2 3">
    <name type="scientific">Aquimarina addita</name>
    <dbReference type="NCBI Taxonomy" id="870485"/>
    <lineage>
        <taxon>Bacteria</taxon>
        <taxon>Pseudomonadati</taxon>
        <taxon>Bacteroidota</taxon>
        <taxon>Flavobacteriia</taxon>
        <taxon>Flavobacteriales</taxon>
        <taxon>Flavobacteriaceae</taxon>
        <taxon>Aquimarina</taxon>
    </lineage>
</organism>
<protein>
    <recommendedName>
        <fullName evidence="4">Polysaccharide chain length determinant N-terminal domain-containing protein</fullName>
    </recommendedName>
</protein>
<keyword evidence="1" id="KW-1133">Transmembrane helix</keyword>
<proteinExistence type="predicted"/>
<evidence type="ECO:0000313" key="3">
    <source>
        <dbReference type="Proteomes" id="UP001500459"/>
    </source>
</evidence>
<feature type="transmembrane region" description="Helical" evidence="1">
    <location>
        <begin position="42"/>
        <end position="59"/>
    </location>
</feature>
<reference evidence="3" key="1">
    <citation type="journal article" date="2019" name="Int. J. Syst. Evol. Microbiol.">
        <title>The Global Catalogue of Microorganisms (GCM) 10K type strain sequencing project: providing services to taxonomists for standard genome sequencing and annotation.</title>
        <authorList>
            <consortium name="The Broad Institute Genomics Platform"/>
            <consortium name="The Broad Institute Genome Sequencing Center for Infectious Disease"/>
            <person name="Wu L."/>
            <person name="Ma J."/>
        </authorList>
    </citation>
    <scope>NUCLEOTIDE SEQUENCE [LARGE SCALE GENOMIC DNA]</scope>
    <source>
        <strain evidence="3">JCM 17106</strain>
    </source>
</reference>
<accession>A0ABP7XAQ0</accession>
<gene>
    <name evidence="2" type="ORF">GCM10022393_06380</name>
</gene>
<name>A0ABP7XAQ0_9FLAO</name>
<dbReference type="EMBL" id="BAABCW010000002">
    <property type="protein sequence ID" value="GAA4109665.1"/>
    <property type="molecule type" value="Genomic_DNA"/>
</dbReference>
<comment type="caution">
    <text evidence="2">The sequence shown here is derived from an EMBL/GenBank/DDBJ whole genome shotgun (WGS) entry which is preliminary data.</text>
</comment>
<evidence type="ECO:0008006" key="4">
    <source>
        <dbReference type="Google" id="ProtNLM"/>
    </source>
</evidence>
<keyword evidence="1" id="KW-0472">Membrane</keyword>
<keyword evidence="1" id="KW-0812">Transmembrane</keyword>
<sequence>MNQKIASEEEIDVNQVIKLIKRVVIKILRLFFSIITFYKKKWIFFLLLLAVGATAGYFIDRKIGSTIYKQEVIIEPKYRSVSYIYSFIDNLSYKLGDKKYIQSLGMESLWSRNIESIEITPIIAADDIMIELKDTFNDQESYEVLYEKSENDLNIEKFRNFYKHHKIVVYFKSDQEYNSKITASILESISNNSYFRDQIAFEFNQASSDLKRNTTSLQFIDQYLASLSTDTTKKDQDVIIIADETQTTTIAALLKQKSSLLINIKKNEETLNLYKEVFLKVSDSDVISYQKKIFYNLLVLIPLFAFIGVSIFYLIRYLYIELQKLVTT</sequence>
<evidence type="ECO:0000256" key="1">
    <source>
        <dbReference type="SAM" id="Phobius"/>
    </source>
</evidence>
<dbReference type="RefSeq" id="WP_344924710.1">
    <property type="nucleotide sequence ID" value="NZ_BAABCW010000002.1"/>
</dbReference>
<evidence type="ECO:0000313" key="2">
    <source>
        <dbReference type="EMBL" id="GAA4109665.1"/>
    </source>
</evidence>
<keyword evidence="3" id="KW-1185">Reference proteome</keyword>